<dbReference type="SMART" id="SM01169">
    <property type="entry name" value="DUF1943"/>
    <property type="match status" value="1"/>
</dbReference>
<dbReference type="Pfam" id="PF21013">
    <property type="entry name" value="LOC400499"/>
    <property type="match status" value="1"/>
</dbReference>
<dbReference type="GeneID" id="105030387"/>
<evidence type="ECO:0000256" key="1">
    <source>
        <dbReference type="ARBA" id="ARBA00022729"/>
    </source>
</evidence>
<reference evidence="8" key="2">
    <citation type="submission" date="2025-08" db="UniProtKB">
        <authorList>
            <consortium name="Ensembl"/>
        </authorList>
    </citation>
    <scope>IDENTIFICATION</scope>
</reference>
<feature type="signal peptide" evidence="5">
    <location>
        <begin position="1"/>
        <end position="22"/>
    </location>
</feature>
<evidence type="ECO:0000313" key="8">
    <source>
        <dbReference type="Ensembl" id="ENSELUP00000089672.1"/>
    </source>
</evidence>
<proteinExistence type="predicted"/>
<dbReference type="Pfam" id="PF09172">
    <property type="entry name" value="Vit_open_b-sht"/>
    <property type="match status" value="1"/>
</dbReference>
<dbReference type="InterPro" id="IPR001747">
    <property type="entry name" value="Vitellogenin_N"/>
</dbReference>
<dbReference type="SMART" id="SM00638">
    <property type="entry name" value="LPD_N"/>
    <property type="match status" value="1"/>
</dbReference>
<dbReference type="InterPro" id="IPR001846">
    <property type="entry name" value="VWF_type-D"/>
</dbReference>
<organism evidence="8 9">
    <name type="scientific">Esox lucius</name>
    <name type="common">Northern pike</name>
    <dbReference type="NCBI Taxonomy" id="8010"/>
    <lineage>
        <taxon>Eukaryota</taxon>
        <taxon>Metazoa</taxon>
        <taxon>Chordata</taxon>
        <taxon>Craniata</taxon>
        <taxon>Vertebrata</taxon>
        <taxon>Euteleostomi</taxon>
        <taxon>Actinopterygii</taxon>
        <taxon>Neopterygii</taxon>
        <taxon>Teleostei</taxon>
        <taxon>Protacanthopterygii</taxon>
        <taxon>Esociformes</taxon>
        <taxon>Esocidae</taxon>
        <taxon>Esox</taxon>
    </lineage>
</organism>
<keyword evidence="2" id="KW-0325">Glycoprotein</keyword>
<keyword evidence="1 5" id="KW-0732">Signal</keyword>
<comment type="caution">
    <text evidence="3">Lacks conserved residue(s) required for the propagation of feature annotation.</text>
</comment>
<evidence type="ECO:0008006" key="10">
    <source>
        <dbReference type="Google" id="ProtNLM"/>
    </source>
</evidence>
<evidence type="ECO:0000256" key="3">
    <source>
        <dbReference type="PROSITE-ProRule" id="PRU00557"/>
    </source>
</evidence>
<feature type="compositionally biased region" description="Polar residues" evidence="4">
    <location>
        <begin position="739"/>
        <end position="748"/>
    </location>
</feature>
<dbReference type="Gene3D" id="2.20.80.10">
    <property type="entry name" value="Lipovitellin-phosvitin complex, chain A, domain 4"/>
    <property type="match status" value="1"/>
</dbReference>
<dbReference type="InterPro" id="IPR015255">
    <property type="entry name" value="Vitellinogen_open_b-sht"/>
</dbReference>
<sequence>MYSLGLLVSVIFTALVLRHGDCLQMDLQLCNPECTASSSSDTTYQRGIKYTYRYSTTIATTLQFVSSGRNGLALDCVVDVDVISKCHLSMQIRNPQIKRLSPQKEHSVQRLKSLRESLERSRLKFSLQQGKVTALCLQEGEQVWTLNIKRSLLSMLQTSRTAKKQEVVEETDVYGTCTTKYERRGSLLVKTRNIRQCHHDRLAGFWPHSISLTKDTTLDSNLQCTQRHGTTVMEEVRCTETVSVVPLSGSMGVVTTQTNSTLILLRALEGTPSGADMLDPGVLTDLRFVEEGTEGSIRRGPPALQEASDTVRRLCTLASDQHQASDLFLHLAFQLRALSMSQLRTLWQDVSFKCRNDWQPLLDALPACSSEECIILLTDLIQNEDIEEERAHSFLSTIALIPYPTPHIIHSVNALLKAPKVRAKALLTGSVLVHVLCQRTGSPCGVVPQVQAFVQALKDSLGEDCGGGNSPVPELLHTLKAVGNAGLVASSLIPQLNVCIQSHSTPLEFRLTAVQAFRRIPCNADRGSLLQLYRDPLEDVEVRIAAYQQVMRCPDPDMLNAVRTTLRHEISSQVGSFVWSHLTQVLRTEDPMKQALLEALPDDIITKDFEAELWKYSSYSDYTVDSGLGIANMEGALVFSPKSFVPRSAMANLTVHVHGRAFNLMEVDLRVENMEPFLKQLFGHQSASPDKDSTAPYEHEDEEESKMKERRKRKSDDVDKEQIKQRKRRKAEQTEDDGSQNGKHGCSSSINSYLNQARTVFSGGSPEKTRSRCWFGVKVFGNELSVLTCDDLYAQLKGLSLNMAGFAVRLLKGQEVQLHHRAVLMTDELVLPSLSGLPIRLGINMTSLLSLRLKGSADYKHWSHFSLAGHVKPMAYVGLSTRMGVDGALGRAGLEWATDIRTSSSLDGSVYLQEGHDLRVVLNTPEDIMDIVTLSSRIIHVNGDHREEMRGSKNRVERTTCTPKTWSKMVGWQLCSNVSFPLSTTGLSFPPPGPAHFSLRLLKLDRGLHQYLLEAAYSLLTQRGSWLPREASLHLLLSTPQSSIPRDLSLDLAFQPDRLLFRISHPLKTVTIQGQLDQVRNMWTGKLELLIDNVHHCYILGLIDAQTVLSERRLRYHLEAKVATESRPMVLSANITHGLGRKTSMSATLHNVFREAASLSVVLERRQNDGPRQYSIEAELLLPGVLGGRILGLMEQKGSLRSSALRLKYGLGEDARLLRQECHTAQSLRSDTEPNQTYHTSFEHEFYCSNTAAVNHKVHLRHEESPSHTKSSVDVSYGKHWDQINNKRRLHLSQSFRNQSRHNLTSYALEFSLQVPERYLNYRTQLLHSHLRQRGVESRTHLRVNYNDETPLVAGLYWKAATKAFLRKCEGTFNLDSPWLYVHTTHKLSQPQRHTYQVTSELTARRGLTVPNLTLEGYYKDRNKDVEARLHLYTPAVTYLKASGWGVMGKRGLKASCALSSAWSPALRGDLSLEDTKQGRTLQLTSGYGQHNLSLWAELTTVDKKLMRRMVTMKMSLSEPKSPSFELELEGGVEELRKDKLIYQKRVVLLLRQPFQNFLQFFLLQETFTINLHKGLYILESKARLFGNREAIHTVTLGYKQPRLFMCSSLTHPFGSELIPHDSEVCVIVSSNQTQREVRGRLRVGKKDKLTFHGQVQLNPADSPQRGVKVRANLTHLLQLKLPSSAVVEGVVSWNLQNNGVFGYLARGKAGIEQQHCQFSINLNGSSDRVDLYSSLSHPFQSKIPNTLEAQLTADQSTMPGRVSSSLWVRADGKNRALLEAQVSHSLMGGTRGLCGQMKVLQSLLPAVATELNFSMSANISSDRLSMQGSCQQGGHVLQARVDGTLEQSAGSPVLRMALAGDLRHSLPSLAALPRGLSLEGALGQSDWLTEGQLRVTVNQAVYSVELSHEQDPGHPWEDKDGMLGKEMDGARDWLCVRADEETLCVNLSRRLDRPGKGGVSGQLSHSSLWLHTAGIPDKSSARVSWTREEDRLTAWVELKVGAQGLKAELEAVRTGLAYPRWELQTQLQHQCKALVQRGLPRSLQATGHYQDKPEVVSSGLAVQVDKQRTLTLLVEAARANKTASLTVSLLHHLMHLKGVIPTSLQMSCTADAAIAAANGRLAAQCSGSVAGPPMEPLLPLNFSVNTSLVHSGCATRLDTYLHTRGERTGAASLAVTSCLPRLSFRSSIRHSLGELQALGLPLHAALVLGISTGDRPGVELELGRCRIRADSRENEARWVFNVTHHCPALQSAGLPVSLAFHGLLSVVPCQLVLHCTLKMDSGNLTLELDQSCRPAAHLSGSLAHSFPGLWARGLPRKTSIEASAPGGRERAGALLITADSCQVRAKGDLGPNGRTLLLWATESDCPLIQGLGLPSQVRLNGSVGTDDRSVWTAMLDASVYGQQTGSLRLTAGAGPGPSLEGLLSHNLTVLASLPDQSKVVVTTGGGADSQGYGAEAWLQLRGCVVSGSVTVRTGHHLQGAAVYHTNCTALQKWGSPQKMKAAASLAITQTLLDASISTTTDDRELQALIALRNTKGRQEVSAFLNHSVPRLQRVGLPDNATMAMLLESHGNGSYHWLLHCSGGSQQLLEEVTVDSTGVITVESHVNHTMDILRNWGLSENNSVQIVLGSGEVKNLTVSSQFGARLAGLKLQLKEGPMTTDLTGNLWHNWHWLQERGIPPTMEVRCSVHGVLSELRSGAHVFVDGHRLLASGLNISLGEGRVAARLFLTPPSSLRTNRPHSLDSALDSALDSTLDSALDTALTAQLTGPMRGVSLDWKGVGRRVLVVGDVRGWGAPGGSREARATIHHSFQGHTRPVLQVEAWGRLTDSQLRCSVAVNPELSSSVALIVQGHHLPDSKELMMKVVQTVPHSKPYLPTQLNVTSQLNQSRSSANGLLELRSDSRVRGQAELRSDSRVRGHAELHSSRRTFSARWELRVTEGGYRQAMELNHTYPQLKPLPRNMASTTWYETANWSHRLRHEAEWAGQTFSVAGLCDTPPTPDLGDHVLRVQIASVPQWCTLDLAIERSPRAGLDSAVLGWNRHGQREEVRALCSWRDVVAGSEMTVELRQPFTKTLSQMYLHTLSNTSTTEQRSNHQALVSWNSGSPVNVSLTLSQQWQDNSSRGQACARFSTAQAVAPSPLAVEGCVSVAKEVNTYSQNAELKWEEKSLRQGFNYQRSATGLHTVQLEAGAENVSPAPCPSHTFLGQIHTNLRDKLEHHLLVGICPPHLSLGWSGHYRVNSGAELLYTKSNLSVTGQPPCSLTLAVTNYSSSHSTNTSVVAETKVGNLSMEVGVSVLSSLRGLGLQIQARLDRNEQVWLKGALEGRCLHTTAGYRDAMGADEALSGALCLGDRRRLGLTFEVLRLEGGTQLESLTSISLGTANQSLALRARGCEESLWAVEARIHHLGSRWRNKLLERVQRLQQLLTEFRRQSKGSEFLQELSSSALHFTQRSEAMLGQREGEAWASWRTSRLRHALTKSVPHLLLLLQHASKLGQQELQRPLATLAGAYHDVTGQRVESVWTHAVSLWSARLVELLPPLLENPQLRPLAQTTVTAFIALLDVLSQQTALWAELRLAAALARVRRHLGSVYKLSPSDCSVGVSIPLARGQGSRVEEAGVVEVLLEEWLLRPLQAVTSLRPTAELYRLKRRVMDSPFRHQALLVAGQFVVSFDGQLLELPAPCPVLLARDVTDEDSFAVLLGSDARSLFPLVVRMYNSTVAIEQNGEVEVSCHSTHTSYSNSGLVVHKEADVVELSNQNGALVSCDLSLELCSLTLDGWLHGASTGLFGTNDNEAGNDFTLPDGSKADNMADFFHSWQTNPECGSVPQKSEPCPKMAANSLRCDTLFSAQDSPLSSCFRVVDPEQFLSVCERSRCGSVSGPSGAPCRLAAAFVHLCQRNHVPLELPVQCTPA</sequence>
<dbReference type="Pfam" id="PF01347">
    <property type="entry name" value="Vitellogenin_N"/>
    <property type="match status" value="1"/>
</dbReference>
<dbReference type="SMART" id="SM00216">
    <property type="entry name" value="VWD"/>
    <property type="match status" value="1"/>
</dbReference>
<reference evidence="8 9" key="1">
    <citation type="submission" date="2020-02" db="EMBL/GenBank/DDBJ databases">
        <title>Esox lucius (northern pike) genome, fEsoLuc1, primary haplotype.</title>
        <authorList>
            <person name="Myers G."/>
            <person name="Karagic N."/>
            <person name="Meyer A."/>
            <person name="Pippel M."/>
            <person name="Reichard M."/>
            <person name="Winkler S."/>
            <person name="Tracey A."/>
            <person name="Sims Y."/>
            <person name="Howe K."/>
            <person name="Rhie A."/>
            <person name="Formenti G."/>
            <person name="Durbin R."/>
            <person name="Fedrigo O."/>
            <person name="Jarvis E.D."/>
        </authorList>
    </citation>
    <scope>NUCLEOTIDE SEQUENCE [LARGE SCALE GENOMIC DNA]</scope>
</reference>
<dbReference type="PROSITE" id="PS51211">
    <property type="entry name" value="VITELLOGENIN"/>
    <property type="match status" value="1"/>
</dbReference>
<dbReference type="RefSeq" id="XP_019901154.3">
    <property type="nucleotide sequence ID" value="XM_020045595.3"/>
</dbReference>
<dbReference type="InterPro" id="IPR015816">
    <property type="entry name" value="Vitellinogen_b-sht_N"/>
</dbReference>
<dbReference type="GO" id="GO:0005319">
    <property type="term" value="F:lipid transporter activity"/>
    <property type="evidence" value="ECO:0007669"/>
    <property type="project" value="InterPro"/>
</dbReference>
<dbReference type="GeneTree" id="ENSGT00440000038757"/>
<dbReference type="Gene3D" id="1.25.10.20">
    <property type="entry name" value="Vitellinogen, superhelical"/>
    <property type="match status" value="1"/>
</dbReference>
<reference evidence="8" key="3">
    <citation type="submission" date="2025-09" db="UniProtKB">
        <authorList>
            <consortium name="Ensembl"/>
        </authorList>
    </citation>
    <scope>IDENTIFICATION</scope>
</reference>
<dbReference type="InterPro" id="IPR015819">
    <property type="entry name" value="Lipid_transp_b-sht_shell"/>
</dbReference>
<protein>
    <recommendedName>
        <fullName evidence="10">Vitellogenin domain-containing protein</fullName>
    </recommendedName>
</protein>
<dbReference type="PANTHER" id="PTHR37860">
    <property type="entry name" value="AGAP008810-PA"/>
    <property type="match status" value="1"/>
</dbReference>
<dbReference type="Pfam" id="PF00094">
    <property type="entry name" value="VWD"/>
    <property type="match status" value="1"/>
</dbReference>
<accession>A0AAY5KT43</accession>
<dbReference type="SUPFAM" id="SSF48431">
    <property type="entry name" value="Lipovitellin-phosvitin complex, superhelical domain"/>
    <property type="match status" value="1"/>
</dbReference>
<dbReference type="InterPro" id="IPR048484">
    <property type="entry name" value="LOC400499-like"/>
</dbReference>
<evidence type="ECO:0000259" key="6">
    <source>
        <dbReference type="PROSITE" id="PS51211"/>
    </source>
</evidence>
<dbReference type="InterPro" id="IPR014853">
    <property type="entry name" value="VWF/SSPO/ZAN-like_Cys-rich_dom"/>
</dbReference>
<feature type="chain" id="PRO_5044326184" description="Vitellogenin domain-containing protein" evidence="5">
    <location>
        <begin position="23"/>
        <end position="3911"/>
    </location>
</feature>
<dbReference type="Gene3D" id="2.30.230.10">
    <property type="entry name" value="Lipovitellin, beta-sheet shell regions, chain A"/>
    <property type="match status" value="1"/>
</dbReference>
<dbReference type="InterPro" id="IPR011030">
    <property type="entry name" value="Lipovitellin_superhlx_dom"/>
</dbReference>
<dbReference type="InterPro" id="IPR015817">
    <property type="entry name" value="Vitellinogen_open_b-sht_sub1"/>
</dbReference>
<dbReference type="KEGG" id="els:105030387"/>
<feature type="domain" description="VWFD" evidence="7">
    <location>
        <begin position="3658"/>
        <end position="3823"/>
    </location>
</feature>
<evidence type="ECO:0000259" key="7">
    <source>
        <dbReference type="PROSITE" id="PS51233"/>
    </source>
</evidence>
<feature type="region of interest" description="Disordered" evidence="4">
    <location>
        <begin position="683"/>
        <end position="748"/>
    </location>
</feature>
<dbReference type="PROSITE" id="PS51233">
    <property type="entry name" value="VWFD"/>
    <property type="match status" value="1"/>
</dbReference>
<name>A0AAY5KT43_ESOLU</name>
<dbReference type="PANTHER" id="PTHR37860:SF2">
    <property type="entry name" value="VITELLOGENIN DOMAIN-CONTAINING PROTEIN"/>
    <property type="match status" value="1"/>
</dbReference>
<dbReference type="Proteomes" id="UP000265140">
    <property type="component" value="Chromosome 3"/>
</dbReference>
<feature type="compositionally biased region" description="Basic and acidic residues" evidence="4">
    <location>
        <begin position="714"/>
        <end position="724"/>
    </location>
</feature>
<evidence type="ECO:0000256" key="5">
    <source>
        <dbReference type="SAM" id="SignalP"/>
    </source>
</evidence>
<evidence type="ECO:0000256" key="4">
    <source>
        <dbReference type="SAM" id="MobiDB-lite"/>
    </source>
</evidence>
<dbReference type="Ensembl" id="ENSELUT00000093091.1">
    <property type="protein sequence ID" value="ENSELUP00000089672.1"/>
    <property type="gene ID" value="ENSELUG00000039523.1"/>
</dbReference>
<evidence type="ECO:0000256" key="2">
    <source>
        <dbReference type="ARBA" id="ARBA00023180"/>
    </source>
</evidence>
<dbReference type="SUPFAM" id="SSF56968">
    <property type="entry name" value="Lipovitellin-phosvitin complex, beta-sheet shell regions"/>
    <property type="match status" value="2"/>
</dbReference>
<dbReference type="Gene3D" id="2.20.50.20">
    <property type="entry name" value="Lipovitellin. Chain A, domain 3"/>
    <property type="match status" value="1"/>
</dbReference>
<feature type="domain" description="Vitellogenin" evidence="6">
    <location>
        <begin position="44"/>
        <end position="649"/>
    </location>
</feature>
<keyword evidence="9" id="KW-1185">Reference proteome</keyword>
<dbReference type="Pfam" id="PF08742">
    <property type="entry name" value="C8"/>
    <property type="match status" value="1"/>
</dbReference>
<evidence type="ECO:0000313" key="9">
    <source>
        <dbReference type="Proteomes" id="UP000265140"/>
    </source>
</evidence>